<dbReference type="Gene3D" id="3.10.129.10">
    <property type="entry name" value="Hotdog Thioesterase"/>
    <property type="match status" value="1"/>
</dbReference>
<dbReference type="PANTHER" id="PTHR11049:SF24">
    <property type="entry name" value="CYTOSOLIC ACYL COENZYME A THIOESTER HYDROLASE"/>
    <property type="match status" value="1"/>
</dbReference>
<dbReference type="GO" id="GO:0005829">
    <property type="term" value="C:cytosol"/>
    <property type="evidence" value="ECO:0007669"/>
    <property type="project" value="TreeGrafter"/>
</dbReference>
<dbReference type="AlphaFoldDB" id="A0A0R1GSR0"/>
<dbReference type="GO" id="GO:0006637">
    <property type="term" value="P:acyl-CoA metabolic process"/>
    <property type="evidence" value="ECO:0007669"/>
    <property type="project" value="TreeGrafter"/>
</dbReference>
<evidence type="ECO:0000256" key="3">
    <source>
        <dbReference type="PROSITE-ProRule" id="PRU01106"/>
    </source>
</evidence>
<dbReference type="Proteomes" id="UP000050909">
    <property type="component" value="Unassembled WGS sequence"/>
</dbReference>
<dbReference type="PROSITE" id="PS51770">
    <property type="entry name" value="HOTDOG_ACOT"/>
    <property type="match status" value="1"/>
</dbReference>
<comment type="similarity">
    <text evidence="1">Belongs to the acyl coenzyme A hydrolase family.</text>
</comment>
<dbReference type="InterPro" id="IPR033120">
    <property type="entry name" value="HOTDOG_ACOT"/>
</dbReference>
<dbReference type="RefSeq" id="WP_054745602.1">
    <property type="nucleotide sequence ID" value="NZ_AZCV01000008.1"/>
</dbReference>
<evidence type="ECO:0000313" key="6">
    <source>
        <dbReference type="Proteomes" id="UP000050909"/>
    </source>
</evidence>
<dbReference type="GO" id="GO:0009062">
    <property type="term" value="P:fatty acid catabolic process"/>
    <property type="evidence" value="ECO:0007669"/>
    <property type="project" value="TreeGrafter"/>
</dbReference>
<comment type="caution">
    <text evidence="5">The sequence shown here is derived from an EMBL/GenBank/DDBJ whole genome shotgun (WGS) entry which is preliminary data.</text>
</comment>
<dbReference type="PANTHER" id="PTHR11049">
    <property type="entry name" value="ACYL COENZYME A THIOESTER HYDROLASE"/>
    <property type="match status" value="1"/>
</dbReference>
<feature type="domain" description="HotDog ACOT-type" evidence="4">
    <location>
        <begin position="4"/>
        <end position="111"/>
    </location>
</feature>
<name>A0A0R1GSR0_9LACO</name>
<reference evidence="5 6" key="1">
    <citation type="journal article" date="2015" name="Genome Announc.">
        <title>Expanding the biotechnology potential of lactobacilli through comparative genomics of 213 strains and associated genera.</title>
        <authorList>
            <person name="Sun Z."/>
            <person name="Harris H.M."/>
            <person name="McCann A."/>
            <person name="Guo C."/>
            <person name="Argimon S."/>
            <person name="Zhang W."/>
            <person name="Yang X."/>
            <person name="Jeffery I.B."/>
            <person name="Cooney J.C."/>
            <person name="Kagawa T.F."/>
            <person name="Liu W."/>
            <person name="Song Y."/>
            <person name="Salvetti E."/>
            <person name="Wrobel A."/>
            <person name="Rasinkangas P."/>
            <person name="Parkhill J."/>
            <person name="Rea M.C."/>
            <person name="O'Sullivan O."/>
            <person name="Ritari J."/>
            <person name="Douillard F.P."/>
            <person name="Paul Ross R."/>
            <person name="Yang R."/>
            <person name="Briner A.E."/>
            <person name="Felis G.E."/>
            <person name="de Vos W.M."/>
            <person name="Barrangou R."/>
            <person name="Klaenhammer T.R."/>
            <person name="Caufield P.W."/>
            <person name="Cui Y."/>
            <person name="Zhang H."/>
            <person name="O'Toole P.W."/>
        </authorList>
    </citation>
    <scope>NUCLEOTIDE SEQUENCE [LARGE SCALE GENOMIC DNA]</scope>
    <source>
        <strain evidence="5 6">DSM 20534</strain>
    </source>
</reference>
<evidence type="ECO:0000259" key="4">
    <source>
        <dbReference type="PROSITE" id="PS51770"/>
    </source>
</evidence>
<dbReference type="InterPro" id="IPR029069">
    <property type="entry name" value="HotDog_dom_sf"/>
</dbReference>
<evidence type="ECO:0000313" key="5">
    <source>
        <dbReference type="EMBL" id="KRK37013.1"/>
    </source>
</evidence>
<gene>
    <name evidence="5" type="ORF">FC62_GL001517</name>
</gene>
<proteinExistence type="inferred from homology"/>
<evidence type="ECO:0000256" key="2">
    <source>
        <dbReference type="ARBA" id="ARBA00022801"/>
    </source>
</evidence>
<dbReference type="SUPFAM" id="SSF54637">
    <property type="entry name" value="Thioesterase/thiol ester dehydrase-isomerase"/>
    <property type="match status" value="1"/>
</dbReference>
<dbReference type="Pfam" id="PF03061">
    <property type="entry name" value="4HBT"/>
    <property type="match status" value="1"/>
</dbReference>
<keyword evidence="2 3" id="KW-0378">Hydrolase</keyword>
<dbReference type="PATRIC" id="fig|1423722.3.peg.1543"/>
<dbReference type="InterPro" id="IPR006683">
    <property type="entry name" value="Thioestr_dom"/>
</dbReference>
<organism evidence="5 6">
    <name type="scientific">Amylolactobacillus amylotrophicus DSM 20534</name>
    <dbReference type="NCBI Taxonomy" id="1423722"/>
    <lineage>
        <taxon>Bacteria</taxon>
        <taxon>Bacillati</taxon>
        <taxon>Bacillota</taxon>
        <taxon>Bacilli</taxon>
        <taxon>Lactobacillales</taxon>
        <taxon>Lactobacillaceae</taxon>
        <taxon>Amylolactobacillus</taxon>
    </lineage>
</organism>
<protein>
    <recommendedName>
        <fullName evidence="4">HotDog ACOT-type domain-containing protein</fullName>
    </recommendedName>
</protein>
<sequence length="157" mass="17452">MRVKDTIDIHHFKVEQADLNHLGILFGGKLLAKIDSSLAGSVKKMTNERAVTGSVDKVRFIKALALGEEVTIKSMVSGHSDRVIEVLGLIYNGEHELAAYAMLTFVVLNKQVKLPELVPETEFEANLIAGFLKRAELSQALHNEIKTELTTRDERDI</sequence>
<keyword evidence="6" id="KW-1185">Reference proteome</keyword>
<dbReference type="InterPro" id="IPR040170">
    <property type="entry name" value="Cytosol_ACT"/>
</dbReference>
<dbReference type="EMBL" id="AZCV01000008">
    <property type="protein sequence ID" value="KRK37013.1"/>
    <property type="molecule type" value="Genomic_DNA"/>
</dbReference>
<accession>A0A0R1GSR0</accession>
<dbReference type="GO" id="GO:0052816">
    <property type="term" value="F:long-chain fatty acyl-CoA hydrolase activity"/>
    <property type="evidence" value="ECO:0007669"/>
    <property type="project" value="TreeGrafter"/>
</dbReference>
<evidence type="ECO:0000256" key="1">
    <source>
        <dbReference type="ARBA" id="ARBA00010458"/>
    </source>
</evidence>